<dbReference type="Gene3D" id="3.30.559.10">
    <property type="entry name" value="Chloramphenicol acetyltransferase-like domain"/>
    <property type="match status" value="2"/>
</dbReference>
<protein>
    <submittedName>
        <fullName evidence="2">Uncharacterized protein</fullName>
    </submittedName>
</protein>
<name>A0AAN6RF43_9PLEO</name>
<organism evidence="2 3">
    <name type="scientific">Pseudopithomyces chartarum</name>
    <dbReference type="NCBI Taxonomy" id="1892770"/>
    <lineage>
        <taxon>Eukaryota</taxon>
        <taxon>Fungi</taxon>
        <taxon>Dikarya</taxon>
        <taxon>Ascomycota</taxon>
        <taxon>Pezizomycotina</taxon>
        <taxon>Dothideomycetes</taxon>
        <taxon>Pleosporomycetidae</taxon>
        <taxon>Pleosporales</taxon>
        <taxon>Massarineae</taxon>
        <taxon>Didymosphaeriaceae</taxon>
        <taxon>Pseudopithomyces</taxon>
    </lineage>
</organism>
<dbReference type="AlphaFoldDB" id="A0AAN6RF43"/>
<dbReference type="PANTHER" id="PTHR31642">
    <property type="entry name" value="TRICHOTHECENE 3-O-ACETYLTRANSFERASE"/>
    <property type="match status" value="1"/>
</dbReference>
<sequence>MTTSTVACRHFPLNPMDNVMPRYYANWILTFGLSTAVSFTEVHNLLQASLNCASEELSVFRRRVFSVPLGENCSVKGRLEAREHSDWTPQVIFKDLSESWPEYEDLLDEGLPQDLLDGAQLLPPVRSNWDLNNEGAAGVVVQANFIHGGLLLSVSIFHSLIDGMSSSLLFNMWAKHMRIQQHDNRDTAELIITPDCCDYDLIPKIWASAGNQTGSSESGSANEHAWRLLGMLPPLSPAELRTREAFTLDPTLTSPLPRMKTTIFYISATALKELSNVASREGSELVVTANDVLMALIWRCTMRARYAVEPDNQSYTTPGVLAELDTTLDGRSLFSEQVPWAYMGTLIFIATTRMPLSKLISPATKLEEVAHAQQYLTIRLYGILLQLLKERRHV</sequence>
<dbReference type="Proteomes" id="UP001280581">
    <property type="component" value="Unassembled WGS sequence"/>
</dbReference>
<dbReference type="EMBL" id="WVTA01000013">
    <property type="protein sequence ID" value="KAK3203015.1"/>
    <property type="molecule type" value="Genomic_DNA"/>
</dbReference>
<dbReference type="InterPro" id="IPR050317">
    <property type="entry name" value="Plant_Fungal_Acyltransferase"/>
</dbReference>
<dbReference type="GO" id="GO:0016747">
    <property type="term" value="F:acyltransferase activity, transferring groups other than amino-acyl groups"/>
    <property type="evidence" value="ECO:0007669"/>
    <property type="project" value="TreeGrafter"/>
</dbReference>
<keyword evidence="1" id="KW-0808">Transferase</keyword>
<proteinExistence type="predicted"/>
<accession>A0AAN6RF43</accession>
<evidence type="ECO:0000313" key="3">
    <source>
        <dbReference type="Proteomes" id="UP001280581"/>
    </source>
</evidence>
<dbReference type="InterPro" id="IPR023213">
    <property type="entry name" value="CAT-like_dom_sf"/>
</dbReference>
<gene>
    <name evidence="2" type="ORF">GRF29_154g1535579</name>
</gene>
<comment type="caution">
    <text evidence="2">The sequence shown here is derived from an EMBL/GenBank/DDBJ whole genome shotgun (WGS) entry which is preliminary data.</text>
</comment>
<evidence type="ECO:0000313" key="2">
    <source>
        <dbReference type="EMBL" id="KAK3203015.1"/>
    </source>
</evidence>
<reference evidence="2 3" key="1">
    <citation type="submission" date="2021-02" db="EMBL/GenBank/DDBJ databases">
        <title>Genome assembly of Pseudopithomyces chartarum.</title>
        <authorList>
            <person name="Jauregui R."/>
            <person name="Singh J."/>
            <person name="Voisey C."/>
        </authorList>
    </citation>
    <scope>NUCLEOTIDE SEQUENCE [LARGE SCALE GENOMIC DNA]</scope>
    <source>
        <strain evidence="2 3">AGR01</strain>
    </source>
</reference>
<evidence type="ECO:0000256" key="1">
    <source>
        <dbReference type="ARBA" id="ARBA00022679"/>
    </source>
</evidence>
<dbReference type="PANTHER" id="PTHR31642:SF310">
    <property type="entry name" value="FATTY ALCOHOL:CAFFEOYL-COA ACYLTRANSFERASE"/>
    <property type="match status" value="1"/>
</dbReference>
<keyword evidence="3" id="KW-1185">Reference proteome</keyword>
<dbReference type="Pfam" id="PF02458">
    <property type="entry name" value="Transferase"/>
    <property type="match status" value="1"/>
</dbReference>